<reference evidence="2 3" key="1">
    <citation type="submission" date="2019-07" db="EMBL/GenBank/DDBJ databases">
        <title>Draft genome for Streptomyces benahoarensis MZ03-48.</title>
        <authorList>
            <person name="Gonzalez-Pimentel J.L."/>
        </authorList>
    </citation>
    <scope>NUCLEOTIDE SEQUENCE [LARGE SCALE GENOMIC DNA]</scope>
    <source>
        <strain evidence="2 3">MZ03-48</strain>
    </source>
</reference>
<dbReference type="AlphaFoldDB" id="A0A553ZMW7"/>
<dbReference type="RefSeq" id="WP_143940173.1">
    <property type="nucleotide sequence ID" value="NZ_VKLS01000062.1"/>
</dbReference>
<dbReference type="Proteomes" id="UP000320888">
    <property type="component" value="Unassembled WGS sequence"/>
</dbReference>
<name>A0A553ZMW7_9ACTN</name>
<keyword evidence="3" id="KW-1185">Reference proteome</keyword>
<organism evidence="2 3">
    <name type="scientific">Streptomyces benahoarensis</name>
    <dbReference type="NCBI Taxonomy" id="2595054"/>
    <lineage>
        <taxon>Bacteria</taxon>
        <taxon>Bacillati</taxon>
        <taxon>Actinomycetota</taxon>
        <taxon>Actinomycetes</taxon>
        <taxon>Kitasatosporales</taxon>
        <taxon>Streptomycetaceae</taxon>
        <taxon>Streptomyces</taxon>
    </lineage>
</organism>
<evidence type="ECO:0000313" key="2">
    <source>
        <dbReference type="EMBL" id="TSB42735.1"/>
    </source>
</evidence>
<protein>
    <submittedName>
        <fullName evidence="2">Uncharacterized protein</fullName>
    </submittedName>
</protein>
<proteinExistence type="predicted"/>
<dbReference type="EMBL" id="VKLS01000062">
    <property type="protein sequence ID" value="TSB42735.1"/>
    <property type="molecule type" value="Genomic_DNA"/>
</dbReference>
<sequence>MDMRPGGCGETGTTRGDQHDDLAEHRAARHQQEAHHGVLVTDAVTVLGDAPEVLRLLDGVVTGIDTNTHRGAACVTPEDAERALRAWCHQLTSLLPRPAGSVTPFD</sequence>
<evidence type="ECO:0000313" key="3">
    <source>
        <dbReference type="Proteomes" id="UP000320888"/>
    </source>
</evidence>
<gene>
    <name evidence="2" type="ORF">FNZ23_08325</name>
</gene>
<feature type="compositionally biased region" description="Gly residues" evidence="1">
    <location>
        <begin position="1"/>
        <end position="10"/>
    </location>
</feature>
<accession>A0A553ZMW7</accession>
<feature type="compositionally biased region" description="Basic and acidic residues" evidence="1">
    <location>
        <begin position="16"/>
        <end position="35"/>
    </location>
</feature>
<comment type="caution">
    <text evidence="2">The sequence shown here is derived from an EMBL/GenBank/DDBJ whole genome shotgun (WGS) entry which is preliminary data.</text>
</comment>
<evidence type="ECO:0000256" key="1">
    <source>
        <dbReference type="SAM" id="MobiDB-lite"/>
    </source>
</evidence>
<feature type="region of interest" description="Disordered" evidence="1">
    <location>
        <begin position="1"/>
        <end position="35"/>
    </location>
</feature>